<protein>
    <submittedName>
        <fullName evidence="2">Uncharacterized protein</fullName>
    </submittedName>
</protein>
<gene>
    <name evidence="2" type="ORF">KC01_LOCUS8900</name>
</gene>
<feature type="region of interest" description="Disordered" evidence="1">
    <location>
        <begin position="70"/>
        <end position="96"/>
    </location>
</feature>
<dbReference type="EMBL" id="OZ035835">
    <property type="protein sequence ID" value="CAL1577567.1"/>
    <property type="molecule type" value="Genomic_DNA"/>
</dbReference>
<sequence>MDEPPCSAAFSFPPVVPPAMDEEQVDEEQVDEEQVDEEHFPIASEELSPVEIEERGPGLGDLQVGALPVDDRFASDSPVSELDSERSPVDSHTPAA</sequence>
<dbReference type="AlphaFoldDB" id="A0AAV2JNH0"/>
<name>A0AAV2JNH0_KNICA</name>
<accession>A0AAV2JNH0</accession>
<evidence type="ECO:0000313" key="2">
    <source>
        <dbReference type="EMBL" id="CAL1577567.1"/>
    </source>
</evidence>
<keyword evidence="3" id="KW-1185">Reference proteome</keyword>
<organism evidence="2 3">
    <name type="scientific">Knipowitschia caucasica</name>
    <name type="common">Caucasian dwarf goby</name>
    <name type="synonym">Pomatoschistus caucasicus</name>
    <dbReference type="NCBI Taxonomy" id="637954"/>
    <lineage>
        <taxon>Eukaryota</taxon>
        <taxon>Metazoa</taxon>
        <taxon>Chordata</taxon>
        <taxon>Craniata</taxon>
        <taxon>Vertebrata</taxon>
        <taxon>Euteleostomi</taxon>
        <taxon>Actinopterygii</taxon>
        <taxon>Neopterygii</taxon>
        <taxon>Teleostei</taxon>
        <taxon>Neoteleostei</taxon>
        <taxon>Acanthomorphata</taxon>
        <taxon>Gobiaria</taxon>
        <taxon>Gobiiformes</taxon>
        <taxon>Gobioidei</taxon>
        <taxon>Gobiidae</taxon>
        <taxon>Gobiinae</taxon>
        <taxon>Knipowitschia</taxon>
    </lineage>
</organism>
<reference evidence="2 3" key="1">
    <citation type="submission" date="2024-04" db="EMBL/GenBank/DDBJ databases">
        <authorList>
            <person name="Waldvogel A.-M."/>
            <person name="Schoenle A."/>
        </authorList>
    </citation>
    <scope>NUCLEOTIDE SEQUENCE [LARGE SCALE GENOMIC DNA]</scope>
</reference>
<feature type="compositionally biased region" description="Acidic residues" evidence="1">
    <location>
        <begin position="20"/>
        <end position="36"/>
    </location>
</feature>
<proteinExistence type="predicted"/>
<feature type="region of interest" description="Disordered" evidence="1">
    <location>
        <begin position="1"/>
        <end position="40"/>
    </location>
</feature>
<evidence type="ECO:0000256" key="1">
    <source>
        <dbReference type="SAM" id="MobiDB-lite"/>
    </source>
</evidence>
<evidence type="ECO:0000313" key="3">
    <source>
        <dbReference type="Proteomes" id="UP001497482"/>
    </source>
</evidence>
<dbReference type="Proteomes" id="UP001497482">
    <property type="component" value="Chromosome 13"/>
</dbReference>